<reference evidence="2 3" key="1">
    <citation type="journal article" date="2014" name="Curr. Biol.">
        <title>The genome of the clonal raider ant Cerapachys biroi.</title>
        <authorList>
            <person name="Oxley P.R."/>
            <person name="Ji L."/>
            <person name="Fetter-Pruneda I."/>
            <person name="McKenzie S.K."/>
            <person name="Li C."/>
            <person name="Hu H."/>
            <person name="Zhang G."/>
            <person name="Kronauer D.J."/>
        </authorList>
    </citation>
    <scope>NUCLEOTIDE SEQUENCE [LARGE SCALE GENOMIC DNA]</scope>
</reference>
<evidence type="ECO:0000256" key="1">
    <source>
        <dbReference type="SAM" id="MobiDB-lite"/>
    </source>
</evidence>
<dbReference type="Proteomes" id="UP000053097">
    <property type="component" value="Unassembled WGS sequence"/>
</dbReference>
<dbReference type="AlphaFoldDB" id="A0A026WSQ8"/>
<evidence type="ECO:0000313" key="3">
    <source>
        <dbReference type="Proteomes" id="UP000053097"/>
    </source>
</evidence>
<feature type="region of interest" description="Disordered" evidence="1">
    <location>
        <begin position="1"/>
        <end position="24"/>
    </location>
</feature>
<keyword evidence="3" id="KW-1185">Reference proteome</keyword>
<organism evidence="2 3">
    <name type="scientific">Ooceraea biroi</name>
    <name type="common">Clonal raider ant</name>
    <name type="synonym">Cerapachys biroi</name>
    <dbReference type="NCBI Taxonomy" id="2015173"/>
    <lineage>
        <taxon>Eukaryota</taxon>
        <taxon>Metazoa</taxon>
        <taxon>Ecdysozoa</taxon>
        <taxon>Arthropoda</taxon>
        <taxon>Hexapoda</taxon>
        <taxon>Insecta</taxon>
        <taxon>Pterygota</taxon>
        <taxon>Neoptera</taxon>
        <taxon>Endopterygota</taxon>
        <taxon>Hymenoptera</taxon>
        <taxon>Apocrita</taxon>
        <taxon>Aculeata</taxon>
        <taxon>Formicoidea</taxon>
        <taxon>Formicidae</taxon>
        <taxon>Dorylinae</taxon>
        <taxon>Ooceraea</taxon>
    </lineage>
</organism>
<protein>
    <submittedName>
        <fullName evidence="2">Uncharacterized protein</fullName>
    </submittedName>
</protein>
<name>A0A026WSQ8_OOCBI</name>
<sequence>MGRVVSCGPALANDTPLGSSASPMADGRRRRYLYASGPGCRSGNMLRRALTALEPAPNERTYVRTNGRTDERTNERTDADALLALCASTHRTAPHDARTHARTRVTVP</sequence>
<evidence type="ECO:0000313" key="2">
    <source>
        <dbReference type="EMBL" id="EZA59067.1"/>
    </source>
</evidence>
<accession>A0A026WSQ8</accession>
<gene>
    <name evidence="2" type="ORF">X777_15708</name>
</gene>
<proteinExistence type="predicted"/>
<dbReference type="EMBL" id="KK107109">
    <property type="protein sequence ID" value="EZA59067.1"/>
    <property type="molecule type" value="Genomic_DNA"/>
</dbReference>